<keyword evidence="9" id="KW-1185">Reference proteome</keyword>
<gene>
    <name evidence="6 8" type="primary">ackA</name>
    <name evidence="8" type="ORF">GCM10025862_18780</name>
</gene>
<comment type="cofactor">
    <cofactor evidence="6">
        <name>Mg(2+)</name>
        <dbReference type="ChEBI" id="CHEBI:18420"/>
    </cofactor>
    <cofactor evidence="6">
        <name>Mn(2+)</name>
        <dbReference type="ChEBI" id="CHEBI:29035"/>
    </cofactor>
    <text evidence="6">Mg(2+). Can also accept Mn(2+).</text>
</comment>
<evidence type="ECO:0000256" key="1">
    <source>
        <dbReference type="ARBA" id="ARBA00008748"/>
    </source>
</evidence>
<keyword evidence="3 6" id="KW-0547">Nucleotide-binding</keyword>
<name>A0ABQ6HNE2_9MICO</name>
<comment type="caution">
    <text evidence="8">The sequence shown here is derived from an EMBL/GenBank/DDBJ whole genome shotgun (WGS) entry which is preliminary data.</text>
</comment>
<dbReference type="PRINTS" id="PR00471">
    <property type="entry name" value="ACETATEKNASE"/>
</dbReference>
<feature type="binding site" evidence="6">
    <location>
        <position position="382"/>
    </location>
    <ligand>
        <name>Mg(2+)</name>
        <dbReference type="ChEBI" id="CHEBI:18420"/>
    </ligand>
</feature>
<feature type="binding site" evidence="6">
    <location>
        <position position="8"/>
    </location>
    <ligand>
        <name>Mg(2+)</name>
        <dbReference type="ChEBI" id="CHEBI:18420"/>
    </ligand>
</feature>
<dbReference type="Pfam" id="PF00871">
    <property type="entry name" value="Acetate_kinase"/>
    <property type="match status" value="1"/>
</dbReference>
<comment type="similarity">
    <text evidence="1 6 7">Belongs to the acetokinase family.</text>
</comment>
<dbReference type="SUPFAM" id="SSF53067">
    <property type="entry name" value="Actin-like ATPase domain"/>
    <property type="match status" value="2"/>
</dbReference>
<feature type="binding site" evidence="6">
    <location>
        <position position="15"/>
    </location>
    <ligand>
        <name>ATP</name>
        <dbReference type="ChEBI" id="CHEBI:30616"/>
    </ligand>
</feature>
<comment type="subcellular location">
    <subcellularLocation>
        <location evidence="6">Cytoplasm</location>
    </subcellularLocation>
</comment>
<dbReference type="PANTHER" id="PTHR21060">
    <property type="entry name" value="ACETATE KINASE"/>
    <property type="match status" value="1"/>
</dbReference>
<comment type="function">
    <text evidence="6">Catalyzes the formation of acetyl phosphate from acetate and ATP. Can also catalyze the reverse reaction.</text>
</comment>
<evidence type="ECO:0000256" key="2">
    <source>
        <dbReference type="ARBA" id="ARBA00022679"/>
    </source>
</evidence>
<dbReference type="PROSITE" id="PS01076">
    <property type="entry name" value="ACETATE_KINASE_2"/>
    <property type="match status" value="1"/>
</dbReference>
<dbReference type="PANTHER" id="PTHR21060:SF15">
    <property type="entry name" value="ACETATE KINASE-RELATED"/>
    <property type="match status" value="1"/>
</dbReference>
<dbReference type="PROSITE" id="PS01075">
    <property type="entry name" value="ACETATE_KINASE_1"/>
    <property type="match status" value="1"/>
</dbReference>
<evidence type="ECO:0000256" key="4">
    <source>
        <dbReference type="ARBA" id="ARBA00022777"/>
    </source>
</evidence>
<feature type="site" description="Transition state stabilizer" evidence="6">
    <location>
        <position position="239"/>
    </location>
</feature>
<dbReference type="PIRSF" id="PIRSF000722">
    <property type="entry name" value="Acetate_prop_kin"/>
    <property type="match status" value="1"/>
</dbReference>
<evidence type="ECO:0000256" key="3">
    <source>
        <dbReference type="ARBA" id="ARBA00022741"/>
    </source>
</evidence>
<dbReference type="EC" id="2.7.2.1" evidence="6"/>
<dbReference type="CDD" id="cd24010">
    <property type="entry name" value="ASKHA_NBD_AcK_PK"/>
    <property type="match status" value="1"/>
</dbReference>
<dbReference type="RefSeq" id="WP_241444650.1">
    <property type="nucleotide sequence ID" value="NZ_BSUJ01000001.1"/>
</dbReference>
<sequence length="396" mass="42193">MPAILVLNTGSSSLKYQLIDTDTHESLAGGLVEAIGLRTAKIHHRGSSGEVEESFDCPDHRAALAKAMTMFDRTGPRLATADVVGVGHRVVHGGAEFQAPALVDDALMTTLEQLTPLAPLHNPANIEGLTVAREMFPSLPQVAVFDTAFHQTMPDYAYTYAVPKQWRTELRVRRYGFHGTSHAYVSRKAAEFLGTDPADTNVIVLHLGNGASASAVQGGRSIDTSMGLTPLEGLVMGTRSGDLDPAVPMHVNRVAGLSLADIDKALNKASGLLGLAGASDNREVVRRRAAGDDDARLALDVVTYRLRKYVGAYAVALGRVDAIVFTGGIGENSSEVRGPVVSGLGILGVELDEDANLVRSKEIRDIATPASKIRVLVIPTNEEAEIARQTYELVSQ</sequence>
<keyword evidence="5 6" id="KW-0067">ATP-binding</keyword>
<feature type="active site" description="Proton donor/acceptor" evidence="6">
    <location>
        <position position="146"/>
    </location>
</feature>
<dbReference type="InterPro" id="IPR000890">
    <property type="entry name" value="Aliphatic_acid_kin_short-chain"/>
</dbReference>
<feature type="binding site" evidence="6">
    <location>
        <begin position="206"/>
        <end position="210"/>
    </location>
    <ligand>
        <name>ATP</name>
        <dbReference type="ChEBI" id="CHEBI:30616"/>
    </ligand>
</feature>
<dbReference type="InterPro" id="IPR043129">
    <property type="entry name" value="ATPase_NBD"/>
</dbReference>
<dbReference type="EMBL" id="BSUJ01000001">
    <property type="protein sequence ID" value="GMA19857.1"/>
    <property type="molecule type" value="Genomic_DNA"/>
</dbReference>
<accession>A0ABQ6HNE2</accession>
<keyword evidence="6" id="KW-0479">Metal-binding</keyword>
<dbReference type="NCBIfam" id="TIGR00016">
    <property type="entry name" value="ackA"/>
    <property type="match status" value="1"/>
</dbReference>
<reference evidence="9" key="1">
    <citation type="journal article" date="2019" name="Int. J. Syst. Evol. Microbiol.">
        <title>The Global Catalogue of Microorganisms (GCM) 10K type strain sequencing project: providing services to taxonomists for standard genome sequencing and annotation.</title>
        <authorList>
            <consortium name="The Broad Institute Genomics Platform"/>
            <consortium name="The Broad Institute Genome Sequencing Center for Infectious Disease"/>
            <person name="Wu L."/>
            <person name="Ma J."/>
        </authorList>
    </citation>
    <scope>NUCLEOTIDE SEQUENCE [LARGE SCALE GENOMIC DNA]</scope>
    <source>
        <strain evidence="9">NBRC 105830</strain>
    </source>
</reference>
<feature type="binding site" evidence="6">
    <location>
        <position position="89"/>
    </location>
    <ligand>
        <name>substrate</name>
    </ligand>
</feature>
<feature type="site" description="Transition state stabilizer" evidence="6">
    <location>
        <position position="178"/>
    </location>
</feature>
<evidence type="ECO:0000313" key="9">
    <source>
        <dbReference type="Proteomes" id="UP001157109"/>
    </source>
</evidence>
<feature type="binding site" evidence="6">
    <location>
        <begin position="328"/>
        <end position="332"/>
    </location>
    <ligand>
        <name>ATP</name>
        <dbReference type="ChEBI" id="CHEBI:30616"/>
    </ligand>
</feature>
<proteinExistence type="inferred from homology"/>
<feature type="binding site" evidence="6">
    <location>
        <begin position="280"/>
        <end position="282"/>
    </location>
    <ligand>
        <name>ATP</name>
        <dbReference type="ChEBI" id="CHEBI:30616"/>
    </ligand>
</feature>
<comment type="pathway">
    <text evidence="6">Metabolic intermediate biosynthesis; acetyl-CoA biosynthesis; acetyl-CoA from acetate: step 1/2.</text>
</comment>
<evidence type="ECO:0000313" key="8">
    <source>
        <dbReference type="EMBL" id="GMA19857.1"/>
    </source>
</evidence>
<dbReference type="HAMAP" id="MF_00020">
    <property type="entry name" value="Acetate_kinase"/>
    <property type="match status" value="1"/>
</dbReference>
<dbReference type="GO" id="GO:0016301">
    <property type="term" value="F:kinase activity"/>
    <property type="evidence" value="ECO:0007669"/>
    <property type="project" value="UniProtKB-KW"/>
</dbReference>
<dbReference type="Proteomes" id="UP001157109">
    <property type="component" value="Unassembled WGS sequence"/>
</dbReference>
<dbReference type="InterPro" id="IPR004372">
    <property type="entry name" value="Ac/propionate_kinase"/>
</dbReference>
<keyword evidence="6" id="KW-0460">Magnesium</keyword>
<keyword evidence="2 6" id="KW-0808">Transferase</keyword>
<organism evidence="8 9">
    <name type="scientific">Arsenicicoccus piscis</name>
    <dbReference type="NCBI Taxonomy" id="673954"/>
    <lineage>
        <taxon>Bacteria</taxon>
        <taxon>Bacillati</taxon>
        <taxon>Actinomycetota</taxon>
        <taxon>Actinomycetes</taxon>
        <taxon>Micrococcales</taxon>
        <taxon>Intrasporangiaceae</taxon>
        <taxon>Arsenicicoccus</taxon>
    </lineage>
</organism>
<evidence type="ECO:0000256" key="6">
    <source>
        <dbReference type="HAMAP-Rule" id="MF_00020"/>
    </source>
</evidence>
<comment type="subunit">
    <text evidence="6">Homodimer.</text>
</comment>
<evidence type="ECO:0000256" key="7">
    <source>
        <dbReference type="RuleBase" id="RU003835"/>
    </source>
</evidence>
<dbReference type="Gene3D" id="3.30.420.40">
    <property type="match status" value="2"/>
</dbReference>
<keyword evidence="4 6" id="KW-0418">Kinase</keyword>
<dbReference type="InterPro" id="IPR023865">
    <property type="entry name" value="Aliphatic_acid_kinase_CS"/>
</dbReference>
<comment type="catalytic activity">
    <reaction evidence="6">
        <text>acetate + ATP = acetyl phosphate + ADP</text>
        <dbReference type="Rhea" id="RHEA:11352"/>
        <dbReference type="ChEBI" id="CHEBI:22191"/>
        <dbReference type="ChEBI" id="CHEBI:30089"/>
        <dbReference type="ChEBI" id="CHEBI:30616"/>
        <dbReference type="ChEBI" id="CHEBI:456216"/>
        <dbReference type="EC" id="2.7.2.1"/>
    </reaction>
</comment>
<protein>
    <recommendedName>
        <fullName evidence="6">Acetate kinase</fullName>
        <ecNumber evidence="6">2.7.2.1</ecNumber>
    </recommendedName>
    <alternativeName>
        <fullName evidence="6">Acetokinase</fullName>
    </alternativeName>
</protein>
<keyword evidence="6" id="KW-0963">Cytoplasm</keyword>
<evidence type="ECO:0000256" key="5">
    <source>
        <dbReference type="ARBA" id="ARBA00022840"/>
    </source>
</evidence>